<feature type="compositionally biased region" description="Low complexity" evidence="1">
    <location>
        <begin position="107"/>
        <end position="117"/>
    </location>
</feature>
<accession>A0A1V0S833</accession>
<evidence type="ECO:0000313" key="3">
    <source>
        <dbReference type="Proteomes" id="UP000315116"/>
    </source>
</evidence>
<reference evidence="2 3" key="1">
    <citation type="journal article" date="2017" name="BMC Genomics">
        <title>Genomic characterization of two novel pathogenic avipoxviruses isolated from pacific shearwaters (Ardenna spp.).</title>
        <authorList>
            <person name="Sarker S."/>
            <person name="Das S."/>
            <person name="Lavers J.L."/>
            <person name="Hutton I."/>
            <person name="Helbig K."/>
            <person name="Imbery J."/>
            <person name="Upton C."/>
            <person name="Raidal S.R."/>
        </authorList>
    </citation>
    <scope>NUCLEOTIDE SEQUENCE [LARGE SCALE GENOMIC DNA]</scope>
    <source>
        <strain evidence="2 3">SWPV-1</strain>
    </source>
</reference>
<evidence type="ECO:0000256" key="1">
    <source>
        <dbReference type="SAM" id="MobiDB-lite"/>
    </source>
</evidence>
<proteinExistence type="predicted"/>
<feature type="compositionally biased region" description="Polar residues" evidence="1">
    <location>
        <begin position="76"/>
        <end position="106"/>
    </location>
</feature>
<feature type="region of interest" description="Disordered" evidence="1">
    <location>
        <begin position="76"/>
        <end position="117"/>
    </location>
</feature>
<gene>
    <name evidence="2" type="primary">SWPV1-214</name>
</gene>
<dbReference type="EMBL" id="KX857216">
    <property type="protein sequence ID" value="ARF02786.1"/>
    <property type="molecule type" value="Genomic_DNA"/>
</dbReference>
<sequence>MENFHRDFINRIKRSTVNDPSIFTEKEELKEQETLADNDSMDDRSIQSRIVSFFKNNNSDGLFNNFLQKIDDTQQFPRETPHSSTPVMPSTSQSGINGTSSSMQQPTASTSTSNTSTTLQPISANVVNDPSPIQAVTSVVQAPVAPNISVIQPPQQIPLTPVGQAARNLIGDIPTWITNIYDKYQDRLHNITVPANNIDRAGREMLFDEILLWIKYALDEENIVFPHDLRELRDVIIPPPSN</sequence>
<dbReference type="Proteomes" id="UP000315116">
    <property type="component" value="Segment"/>
</dbReference>
<name>A0A1V0S833_CNPV</name>
<evidence type="ECO:0000313" key="2">
    <source>
        <dbReference type="EMBL" id="ARF02786.1"/>
    </source>
</evidence>
<organism evidence="2 3">
    <name type="scientific">Shearwaterpox virus</name>
    <dbReference type="NCBI Taxonomy" id="1974596"/>
    <lineage>
        <taxon>Viruses</taxon>
        <taxon>Varidnaviria</taxon>
        <taxon>Bamfordvirae</taxon>
        <taxon>Nucleocytoviricota</taxon>
        <taxon>Pokkesviricetes</taxon>
        <taxon>Chitovirales</taxon>
        <taxon>Poxviridae</taxon>
        <taxon>Chordopoxvirinae</taxon>
        <taxon>Avipoxvirus</taxon>
        <taxon>Avipoxvirus canarypox</taxon>
        <taxon>Canarypox virus</taxon>
    </lineage>
</organism>
<protein>
    <submittedName>
        <fullName evidence="2">SWPV1-214</fullName>
    </submittedName>
</protein>